<dbReference type="InterPro" id="IPR014710">
    <property type="entry name" value="RmlC-like_jellyroll"/>
</dbReference>
<geneLocation type="plasmid" evidence="3 4">
    <name>SNP1</name>
</geneLocation>
<evidence type="ECO:0000259" key="2">
    <source>
        <dbReference type="PROSITE" id="PS50042"/>
    </source>
</evidence>
<organism evidence="3 4">
    <name type="scientific">Streptomyces nigrescens</name>
    <dbReference type="NCBI Taxonomy" id="1920"/>
    <lineage>
        <taxon>Bacteria</taxon>
        <taxon>Bacillati</taxon>
        <taxon>Actinomycetota</taxon>
        <taxon>Actinomycetes</taxon>
        <taxon>Kitasatosporales</taxon>
        <taxon>Streptomycetaceae</taxon>
        <taxon>Streptomyces</taxon>
    </lineage>
</organism>
<keyword evidence="3" id="KW-0614">Plasmid</keyword>
<dbReference type="Pfam" id="PF00027">
    <property type="entry name" value="cNMP_binding"/>
    <property type="match status" value="1"/>
</dbReference>
<reference evidence="3" key="1">
    <citation type="submission" date="2022-06" db="EMBL/GenBank/DDBJ databases">
        <title>Complete genome sequence of Streptomyces nigrescens HEK616.</title>
        <authorList>
            <person name="Asamizu S."/>
            <person name="Onaka H."/>
        </authorList>
    </citation>
    <scope>NUCLEOTIDE SEQUENCE</scope>
    <source>
        <strain evidence="3">HEK616</strain>
        <plasmid evidence="3">SNP1</plasmid>
    </source>
</reference>
<evidence type="ECO:0000313" key="4">
    <source>
        <dbReference type="Proteomes" id="UP001059597"/>
    </source>
</evidence>
<proteinExistence type="predicted"/>
<dbReference type="Proteomes" id="UP001059597">
    <property type="component" value="Plasmid SNP1"/>
</dbReference>
<dbReference type="Pfam" id="PF19307">
    <property type="entry name" value="SrpI-like"/>
    <property type="match status" value="1"/>
</dbReference>
<accession>A0ABN6RAN8</accession>
<dbReference type="PANTHER" id="PTHR24567">
    <property type="entry name" value="CRP FAMILY TRANSCRIPTIONAL REGULATORY PROTEIN"/>
    <property type="match status" value="1"/>
</dbReference>
<name>A0ABN6RAN8_STRNI</name>
<evidence type="ECO:0000256" key="1">
    <source>
        <dbReference type="SAM" id="MobiDB-lite"/>
    </source>
</evidence>
<dbReference type="RefSeq" id="WP_261957780.1">
    <property type="nucleotide sequence ID" value="NZ_AP026074.1"/>
</dbReference>
<dbReference type="CDD" id="cd00038">
    <property type="entry name" value="CAP_ED"/>
    <property type="match status" value="1"/>
</dbReference>
<gene>
    <name evidence="3" type="ORF">HEK616_77100</name>
</gene>
<dbReference type="EMBL" id="AP026074">
    <property type="protein sequence ID" value="BDM74223.1"/>
    <property type="molecule type" value="Genomic_DNA"/>
</dbReference>
<feature type="region of interest" description="Disordered" evidence="1">
    <location>
        <begin position="1"/>
        <end position="24"/>
    </location>
</feature>
<sequence>MSVPDSVTGPAAEEPDLEPPADSALTSLSTQAARQLATTTKSEPQMQAITSRWLVKMLPWVDVKGGTYRVNRRLQLRVGRGRVQFEQNGADDIRVIPQTLTELPVLRGYDDIEVLKEIAGRFRVREVRAGQTLFEAGQPATEAYLVVHGRFSRYTAGKYGEEEVLGVVTDGDQMGDEAIGRPDPRWQSSVRAETAGVLLALPWDVIREFTDRVPSLAAHLAAYAERQQLPANRKGEADVPVQAGHVGEPTLSGGFVDYDLAPREYELSLTQTVLRVHSRVADLYNDPMDQTQQQIRLTVEEIRERQEWELVNNREFGLLHNTDYGQRISTHTGPPTPDDMDDLLAMRRKTRLFLAHPKAIAAFFRQCNRRGLVPGTADVNGHQVPAWRGVPIFPCGKIPISDTNTSSIIALRTGEADQGVVGLYQTGIPEEFQPGLNVRFMGIDQAAVIRYLITAYYSVAILVPDAAGVLENVQIGRSTD</sequence>
<dbReference type="SUPFAM" id="SSF51206">
    <property type="entry name" value="cAMP-binding domain-like"/>
    <property type="match status" value="1"/>
</dbReference>
<dbReference type="Gene3D" id="2.60.120.10">
    <property type="entry name" value="Jelly Rolls"/>
    <property type="match status" value="1"/>
</dbReference>
<evidence type="ECO:0000313" key="3">
    <source>
        <dbReference type="EMBL" id="BDM74223.1"/>
    </source>
</evidence>
<dbReference type="InterPro" id="IPR000595">
    <property type="entry name" value="cNMP-bd_dom"/>
</dbReference>
<keyword evidence="4" id="KW-1185">Reference proteome</keyword>
<dbReference type="InterPro" id="IPR050397">
    <property type="entry name" value="Env_Response_Regulators"/>
</dbReference>
<dbReference type="InterPro" id="IPR045641">
    <property type="entry name" value="SrpI-like"/>
</dbReference>
<feature type="domain" description="Cyclic nucleotide-binding" evidence="2">
    <location>
        <begin position="106"/>
        <end position="209"/>
    </location>
</feature>
<dbReference type="SMART" id="SM00100">
    <property type="entry name" value="cNMP"/>
    <property type="match status" value="1"/>
</dbReference>
<protein>
    <submittedName>
        <fullName evidence="3">Nucleotide-binding protein</fullName>
    </submittedName>
</protein>
<dbReference type="InterPro" id="IPR018490">
    <property type="entry name" value="cNMP-bd_dom_sf"/>
</dbReference>
<dbReference type="PANTHER" id="PTHR24567:SF74">
    <property type="entry name" value="HTH-TYPE TRANSCRIPTIONAL REGULATOR ARCR"/>
    <property type="match status" value="1"/>
</dbReference>
<dbReference type="NCBIfam" id="NF041163">
    <property type="entry name" value="encap_f2b"/>
    <property type="match status" value="1"/>
</dbReference>
<dbReference type="InterPro" id="IPR049817">
    <property type="entry name" value="Encap_f2b"/>
</dbReference>
<dbReference type="PROSITE" id="PS50042">
    <property type="entry name" value="CNMP_BINDING_3"/>
    <property type="match status" value="1"/>
</dbReference>